<dbReference type="WBParaSite" id="PS1159_v2.g400.t1">
    <property type="protein sequence ID" value="PS1159_v2.g400.t1"/>
    <property type="gene ID" value="PS1159_v2.g400"/>
</dbReference>
<organism evidence="1 2">
    <name type="scientific">Panagrolaimus sp. PS1159</name>
    <dbReference type="NCBI Taxonomy" id="55785"/>
    <lineage>
        <taxon>Eukaryota</taxon>
        <taxon>Metazoa</taxon>
        <taxon>Ecdysozoa</taxon>
        <taxon>Nematoda</taxon>
        <taxon>Chromadorea</taxon>
        <taxon>Rhabditida</taxon>
        <taxon>Tylenchina</taxon>
        <taxon>Panagrolaimomorpha</taxon>
        <taxon>Panagrolaimoidea</taxon>
        <taxon>Panagrolaimidae</taxon>
        <taxon>Panagrolaimus</taxon>
    </lineage>
</organism>
<sequence length="325" mass="36087">MIPRLYIGCHLLEQKEVICTSDKIIVNLAFVEPFNGIVFVEQKFSNDQCRWPGMGGHYLLVVVPLENATTTAASGLYNNNGFCGLRYYPDKAEHSLTLVISPDPIILTDETFALNVKCLHSTKDLLLTLAAPSIDPIKITNLESLTVFGSGENSPQLDMQIIEGHGLYGNFTTEAKVGQRLTIDITLKDSSIYDLFVYNCFAHDGSYAQDASVNITDSNGCAVSLPRAIDAPVFVSAPQKNSTKHVYIYIYGFQFTSSEFVHFECSILQCIYECSKKQCNNNHTVSPIHVNSTQKGAELSTTKIKTVLEILPRKPTPKRHTRKIL</sequence>
<dbReference type="Proteomes" id="UP000887580">
    <property type="component" value="Unplaced"/>
</dbReference>
<proteinExistence type="predicted"/>
<evidence type="ECO:0000313" key="2">
    <source>
        <dbReference type="WBParaSite" id="PS1159_v2.g400.t1"/>
    </source>
</evidence>
<reference evidence="2" key="1">
    <citation type="submission" date="2022-11" db="UniProtKB">
        <authorList>
            <consortium name="WormBaseParasite"/>
        </authorList>
    </citation>
    <scope>IDENTIFICATION</scope>
</reference>
<accession>A0AC35GE46</accession>
<name>A0AC35GE46_9BILA</name>
<evidence type="ECO:0000313" key="1">
    <source>
        <dbReference type="Proteomes" id="UP000887580"/>
    </source>
</evidence>
<protein>
    <submittedName>
        <fullName evidence="2">ZP domain-containing protein</fullName>
    </submittedName>
</protein>